<dbReference type="InterPro" id="IPR003349">
    <property type="entry name" value="JmjN"/>
</dbReference>
<feature type="compositionally biased region" description="Basic and acidic residues" evidence="3">
    <location>
        <begin position="711"/>
        <end position="722"/>
    </location>
</feature>
<evidence type="ECO:0000256" key="1">
    <source>
        <dbReference type="ARBA" id="ARBA00004123"/>
    </source>
</evidence>
<dbReference type="GO" id="GO:0006338">
    <property type="term" value="P:chromatin remodeling"/>
    <property type="evidence" value="ECO:0007669"/>
    <property type="project" value="TreeGrafter"/>
</dbReference>
<dbReference type="InterPro" id="IPR003347">
    <property type="entry name" value="JmjC_dom"/>
</dbReference>
<evidence type="ECO:0000256" key="2">
    <source>
        <dbReference type="ARBA" id="ARBA00023242"/>
    </source>
</evidence>
<dbReference type="InterPro" id="IPR001606">
    <property type="entry name" value="ARID_dom"/>
</dbReference>
<dbReference type="InterPro" id="IPR036431">
    <property type="entry name" value="ARID_dom_sf"/>
</dbReference>
<feature type="compositionally biased region" description="Basic residues" evidence="3">
    <location>
        <begin position="700"/>
        <end position="710"/>
    </location>
</feature>
<feature type="compositionally biased region" description="Low complexity" evidence="3">
    <location>
        <begin position="1308"/>
        <end position="1318"/>
    </location>
</feature>
<dbReference type="EMBL" id="NEDP02076737">
    <property type="protein sequence ID" value="OWF35207.1"/>
    <property type="molecule type" value="Genomic_DNA"/>
</dbReference>
<feature type="region of interest" description="Disordered" evidence="3">
    <location>
        <begin position="377"/>
        <end position="453"/>
    </location>
</feature>
<dbReference type="PROSITE" id="PS51183">
    <property type="entry name" value="JMJN"/>
    <property type="match status" value="1"/>
</dbReference>
<dbReference type="SMART" id="SM00501">
    <property type="entry name" value="BRIGHT"/>
    <property type="match status" value="1"/>
</dbReference>
<feature type="domain" description="ARID" evidence="4">
    <location>
        <begin position="801"/>
        <end position="892"/>
    </location>
</feature>
<protein>
    <submittedName>
        <fullName evidence="7">Protein Jumonji</fullName>
    </submittedName>
</protein>
<proteinExistence type="predicted"/>
<dbReference type="SMART" id="SM00545">
    <property type="entry name" value="JmjN"/>
    <property type="match status" value="1"/>
</dbReference>
<dbReference type="PROSITE" id="PS51011">
    <property type="entry name" value="ARID"/>
    <property type="match status" value="1"/>
</dbReference>
<feature type="compositionally biased region" description="Basic and acidic residues" evidence="3">
    <location>
        <begin position="644"/>
        <end position="655"/>
    </location>
</feature>
<dbReference type="GO" id="GO:0003677">
    <property type="term" value="F:DNA binding"/>
    <property type="evidence" value="ECO:0007669"/>
    <property type="project" value="InterPro"/>
</dbReference>
<feature type="region of interest" description="Disordered" evidence="3">
    <location>
        <begin position="1302"/>
        <end position="1332"/>
    </location>
</feature>
<evidence type="ECO:0000313" key="7">
    <source>
        <dbReference type="EMBL" id="OWF35207.1"/>
    </source>
</evidence>
<feature type="compositionally biased region" description="Polar residues" evidence="3">
    <location>
        <begin position="678"/>
        <end position="690"/>
    </location>
</feature>
<dbReference type="Proteomes" id="UP000242188">
    <property type="component" value="Unassembled WGS sequence"/>
</dbReference>
<feature type="region of interest" description="Disordered" evidence="3">
    <location>
        <begin position="87"/>
        <end position="156"/>
    </location>
</feature>
<dbReference type="Gene3D" id="1.10.150.60">
    <property type="entry name" value="ARID DNA-binding domain"/>
    <property type="match status" value="1"/>
</dbReference>
<dbReference type="PANTHER" id="PTHR10694:SF113">
    <property type="entry name" value="PROTEIN JUMONJI"/>
    <property type="match status" value="1"/>
</dbReference>
<feature type="domain" description="JmjC" evidence="6">
    <location>
        <begin position="992"/>
        <end position="1157"/>
    </location>
</feature>
<dbReference type="SUPFAM" id="SSF46774">
    <property type="entry name" value="ARID-like"/>
    <property type="match status" value="1"/>
</dbReference>
<feature type="compositionally biased region" description="Polar residues" evidence="3">
    <location>
        <begin position="433"/>
        <end position="445"/>
    </location>
</feature>
<dbReference type="GO" id="GO:0000785">
    <property type="term" value="C:chromatin"/>
    <property type="evidence" value="ECO:0007669"/>
    <property type="project" value="TreeGrafter"/>
</dbReference>
<dbReference type="GO" id="GO:0010468">
    <property type="term" value="P:regulation of gene expression"/>
    <property type="evidence" value="ECO:0007669"/>
    <property type="project" value="TreeGrafter"/>
</dbReference>
<dbReference type="OrthoDB" id="8951118at2759"/>
<gene>
    <name evidence="7" type="ORF">KP79_PYT14223</name>
</gene>
<dbReference type="Pfam" id="PF01388">
    <property type="entry name" value="ARID"/>
    <property type="match status" value="1"/>
</dbReference>
<feature type="region of interest" description="Disordered" evidence="3">
    <location>
        <begin position="234"/>
        <end position="361"/>
    </location>
</feature>
<evidence type="ECO:0000313" key="8">
    <source>
        <dbReference type="Proteomes" id="UP000242188"/>
    </source>
</evidence>
<comment type="caution">
    <text evidence="7">The sequence shown here is derived from an EMBL/GenBank/DDBJ whole genome shotgun (WGS) entry which is preliminary data.</text>
</comment>
<feature type="compositionally biased region" description="Low complexity" evidence="3">
    <location>
        <begin position="138"/>
        <end position="149"/>
    </location>
</feature>
<evidence type="ECO:0000259" key="6">
    <source>
        <dbReference type="PROSITE" id="PS51184"/>
    </source>
</evidence>
<feature type="region of interest" description="Disordered" evidence="3">
    <location>
        <begin position="591"/>
        <end position="733"/>
    </location>
</feature>
<dbReference type="GO" id="GO:0005634">
    <property type="term" value="C:nucleus"/>
    <property type="evidence" value="ECO:0007669"/>
    <property type="project" value="UniProtKB-SubCell"/>
</dbReference>
<evidence type="ECO:0000256" key="3">
    <source>
        <dbReference type="SAM" id="MobiDB-lite"/>
    </source>
</evidence>
<dbReference type="STRING" id="6573.A0A210PFG7"/>
<dbReference type="PROSITE" id="PS51184">
    <property type="entry name" value="JMJC"/>
    <property type="match status" value="1"/>
</dbReference>
<keyword evidence="2" id="KW-0539">Nucleus</keyword>
<feature type="compositionally biased region" description="Low complexity" evidence="3">
    <location>
        <begin position="245"/>
        <end position="265"/>
    </location>
</feature>
<feature type="region of interest" description="Disordered" evidence="3">
    <location>
        <begin position="1"/>
        <end position="29"/>
    </location>
</feature>
<evidence type="ECO:0000259" key="5">
    <source>
        <dbReference type="PROSITE" id="PS51183"/>
    </source>
</evidence>
<keyword evidence="8" id="KW-1185">Reference proteome</keyword>
<feature type="compositionally biased region" description="Polar residues" evidence="3">
    <location>
        <begin position="594"/>
        <end position="625"/>
    </location>
</feature>
<dbReference type="Gene3D" id="2.60.120.650">
    <property type="entry name" value="Cupin"/>
    <property type="match status" value="1"/>
</dbReference>
<reference evidence="7 8" key="1">
    <citation type="journal article" date="2017" name="Nat. Ecol. Evol.">
        <title>Scallop genome provides insights into evolution of bilaterian karyotype and development.</title>
        <authorList>
            <person name="Wang S."/>
            <person name="Zhang J."/>
            <person name="Jiao W."/>
            <person name="Li J."/>
            <person name="Xun X."/>
            <person name="Sun Y."/>
            <person name="Guo X."/>
            <person name="Huan P."/>
            <person name="Dong B."/>
            <person name="Zhang L."/>
            <person name="Hu X."/>
            <person name="Sun X."/>
            <person name="Wang J."/>
            <person name="Zhao C."/>
            <person name="Wang Y."/>
            <person name="Wang D."/>
            <person name="Huang X."/>
            <person name="Wang R."/>
            <person name="Lv J."/>
            <person name="Li Y."/>
            <person name="Zhang Z."/>
            <person name="Liu B."/>
            <person name="Lu W."/>
            <person name="Hui Y."/>
            <person name="Liang J."/>
            <person name="Zhou Z."/>
            <person name="Hou R."/>
            <person name="Li X."/>
            <person name="Liu Y."/>
            <person name="Li H."/>
            <person name="Ning X."/>
            <person name="Lin Y."/>
            <person name="Zhao L."/>
            <person name="Xing Q."/>
            <person name="Dou J."/>
            <person name="Li Y."/>
            <person name="Mao J."/>
            <person name="Guo H."/>
            <person name="Dou H."/>
            <person name="Li T."/>
            <person name="Mu C."/>
            <person name="Jiang W."/>
            <person name="Fu Q."/>
            <person name="Fu X."/>
            <person name="Miao Y."/>
            <person name="Liu J."/>
            <person name="Yu Q."/>
            <person name="Li R."/>
            <person name="Liao H."/>
            <person name="Li X."/>
            <person name="Kong Y."/>
            <person name="Jiang Z."/>
            <person name="Chourrout D."/>
            <person name="Li R."/>
            <person name="Bao Z."/>
        </authorList>
    </citation>
    <scope>NUCLEOTIDE SEQUENCE [LARGE SCALE GENOMIC DNA]</scope>
    <source>
        <strain evidence="7 8">PY_sf001</strain>
    </source>
</reference>
<comment type="subcellular location">
    <subcellularLocation>
        <location evidence="1">Nucleus</location>
    </subcellularLocation>
</comment>
<dbReference type="SMART" id="SM00558">
    <property type="entry name" value="JmjC"/>
    <property type="match status" value="1"/>
</dbReference>
<dbReference type="SUPFAM" id="SSF51197">
    <property type="entry name" value="Clavaminate synthase-like"/>
    <property type="match status" value="1"/>
</dbReference>
<organism evidence="7 8">
    <name type="scientific">Mizuhopecten yessoensis</name>
    <name type="common">Japanese scallop</name>
    <name type="synonym">Patinopecten yessoensis</name>
    <dbReference type="NCBI Taxonomy" id="6573"/>
    <lineage>
        <taxon>Eukaryota</taxon>
        <taxon>Metazoa</taxon>
        <taxon>Spiralia</taxon>
        <taxon>Lophotrochozoa</taxon>
        <taxon>Mollusca</taxon>
        <taxon>Bivalvia</taxon>
        <taxon>Autobranchia</taxon>
        <taxon>Pteriomorphia</taxon>
        <taxon>Pectinida</taxon>
        <taxon>Pectinoidea</taxon>
        <taxon>Pectinidae</taxon>
        <taxon>Mizuhopecten</taxon>
    </lineage>
</organism>
<dbReference type="PANTHER" id="PTHR10694">
    <property type="entry name" value="LYSINE-SPECIFIC DEMETHYLASE"/>
    <property type="match status" value="1"/>
</dbReference>
<dbReference type="CDD" id="cd16870">
    <property type="entry name" value="ARID_JARD2"/>
    <property type="match status" value="1"/>
</dbReference>
<feature type="compositionally biased region" description="Polar residues" evidence="3">
    <location>
        <begin position="308"/>
        <end position="329"/>
    </location>
</feature>
<evidence type="ECO:0000259" key="4">
    <source>
        <dbReference type="PROSITE" id="PS51011"/>
    </source>
</evidence>
<accession>A0A210PFG7</accession>
<feature type="domain" description="JmjN" evidence="5">
    <location>
        <begin position="737"/>
        <end position="778"/>
    </location>
</feature>
<dbReference type="SMART" id="SM01014">
    <property type="entry name" value="ARID"/>
    <property type="match status" value="1"/>
</dbReference>
<dbReference type="Pfam" id="PF02373">
    <property type="entry name" value="JmjC"/>
    <property type="match status" value="1"/>
</dbReference>
<sequence>MVGKKPPTPGCSSRKTPGEPALAQRLRRNISPKNLDLTAGLSWREERELNKALYASLQETKKLTLKSELDLDSPLVPSNSIPRRNLLARVLPRRQSPRSSKPVAPVKSNMSMRSPTLPPPSDKRLKSQHSIGGDESSQDSMRSSTTSCSNDDLKGRTKVRAQRKFAQMHAYGNTMVPSQHTPVKQSSKTSSPIKVFPKRAKTEDFLTFLCLRGKPGKPVLPPHLDFFNFSRDEGDTSLPPTPPNRSRVFVRESSPSSSSTSCSNVPDEVADSPAPLVMPPSGRVTPSRKAARACAGTPETARGLASFPSRQGQRSQATSKRRQGYTSPAITPAKLTRSYRNGTPSPMKGTRGKASPGKMTDAERLCIKRKAIATLTSSKLSPDKKSRRKSLFVDQSEMDEKPGRQRQTKIKPRVQKEKNRRTSKANSEKLSRKSSQGRRLNSSNVVKKKKKFKPATKFIAHRLPQRKAKLRWNSCYLEDDEFDNEVSFVFKQSPEPHTSRKHKADLDTEDLASSSDINIPLKKTRLKKIVKKSEKAKSHGKIKLRQTKKKVKTEKVLGQKNTPVECDSSSGVHTRSGIVLRVEGCGEEPALLPSNVNTNTAPAGTNKTNMAATGTSKTNTATAGTSKVVLESSKKRSPMKQKHIKELREKSDKNRFKLLSSTEKQRKIKVKREKGTKTETSMSESVQQGSRHAGSDAVKQKRKPSVKKRLKEVPSLEKEVKQEPFPGPGEPARLVDAPSFYPSEEQFSDPIKYIQSVTMVAEPYGMCKIIPPSSWKPDNKISEELRFTTQKQYIHKLYDRFGPNVCQLKGLQKHLDAHGVSEPFPVIGGVEVDICKFSAVIEHLGGMQNVIEKKKLLKVADIIGIPKSAQDRGTKLYDTYCKFLVSYDMLSADKKRKLEDEVTEMRKNRKGKGEEEDCVIKGKNMSLVMFNRAARNIGAAWLRDPSSNTTGNTEKEYWNIVKGRKSHVVVHGGHIDTQAHNCTVFSSKKDNHYYSHPWNLNNLPHSPDSLLRYLGHVSGVTVPTLHMGMAFTTSCWSTDIHSLPYVQYLHTESDTVWYSVPGHREEDFRSAMTTLVPTLVSDGPHWLREDTVMVPPDDLTANGVAVSRCVQRPGQFVVVFPRCYTSTISCGYSLAESVHYATPSWLEAGQIATKTLNDSFEPEMFSMDELLTRIAEDPATPIDVLAAVLPWLQKIIDRELESRQVLFEAGLKSSKRMCTSGNLPHISSRGACQVEEIITMCDVSKKICYLSLVLNEVDDLAFSLEHGLAHIQKKRNIRSCKLMFRHTEDELTKLLRDVKERLSTQYNSSGGTESSEGSSPRRKQPRKGEPKS</sequence>
<name>A0A210PFG7_MIZYE</name>
<dbReference type="Pfam" id="PF02375">
    <property type="entry name" value="JmjN"/>
    <property type="match status" value="1"/>
</dbReference>
<feature type="compositionally biased region" description="Basic residues" evidence="3">
    <location>
        <begin position="404"/>
        <end position="423"/>
    </location>
</feature>